<keyword evidence="4" id="KW-1185">Reference proteome</keyword>
<comment type="caution">
    <text evidence="3">The sequence shown here is derived from an EMBL/GenBank/DDBJ whole genome shotgun (WGS) entry which is preliminary data.</text>
</comment>
<dbReference type="Pfam" id="PF01569">
    <property type="entry name" value="PAP2"/>
    <property type="match status" value="1"/>
</dbReference>
<dbReference type="CDD" id="cd03398">
    <property type="entry name" value="PAP2_haloperoxidase"/>
    <property type="match status" value="1"/>
</dbReference>
<dbReference type="Proteomes" id="UP000321580">
    <property type="component" value="Unassembled WGS sequence"/>
</dbReference>
<name>A0A5C6RRA7_9BACT</name>
<gene>
    <name evidence="3" type="ORF">FRY97_07260</name>
</gene>
<dbReference type="PROSITE" id="PS51257">
    <property type="entry name" value="PROKAR_LIPOPROTEIN"/>
    <property type="match status" value="1"/>
</dbReference>
<dbReference type="InterPro" id="IPR052559">
    <property type="entry name" value="V-haloperoxidase"/>
</dbReference>
<dbReference type="GO" id="GO:0004601">
    <property type="term" value="F:peroxidase activity"/>
    <property type="evidence" value="ECO:0007669"/>
    <property type="project" value="UniProtKB-KW"/>
</dbReference>
<dbReference type="InterPro" id="IPR036938">
    <property type="entry name" value="PAP2/HPO_sf"/>
</dbReference>
<dbReference type="RefSeq" id="WP_147166779.1">
    <property type="nucleotide sequence ID" value="NZ_VOOR01000011.1"/>
</dbReference>
<evidence type="ECO:0000313" key="4">
    <source>
        <dbReference type="Proteomes" id="UP000321580"/>
    </source>
</evidence>
<dbReference type="OrthoDB" id="7793240at2"/>
<evidence type="ECO:0000313" key="3">
    <source>
        <dbReference type="EMBL" id="TXB64484.1"/>
    </source>
</evidence>
<feature type="domain" description="Phosphatidic acid phosphatase type 2/haloperoxidase" evidence="2">
    <location>
        <begin position="327"/>
        <end position="437"/>
    </location>
</feature>
<dbReference type="Gene3D" id="1.10.606.20">
    <property type="match status" value="1"/>
</dbReference>
<keyword evidence="1" id="KW-0732">Signal</keyword>
<feature type="chain" id="PRO_5022918382" evidence="1">
    <location>
        <begin position="23"/>
        <end position="451"/>
    </location>
</feature>
<organism evidence="3 4">
    <name type="scientific">Phaeodactylibacter luteus</name>
    <dbReference type="NCBI Taxonomy" id="1564516"/>
    <lineage>
        <taxon>Bacteria</taxon>
        <taxon>Pseudomonadati</taxon>
        <taxon>Bacteroidota</taxon>
        <taxon>Saprospiria</taxon>
        <taxon>Saprospirales</taxon>
        <taxon>Haliscomenobacteraceae</taxon>
        <taxon>Phaeodactylibacter</taxon>
    </lineage>
</organism>
<feature type="signal peptide" evidence="1">
    <location>
        <begin position="1"/>
        <end position="22"/>
    </location>
</feature>
<evidence type="ECO:0000259" key="2">
    <source>
        <dbReference type="Pfam" id="PF01569"/>
    </source>
</evidence>
<accession>A0A5C6RRA7</accession>
<evidence type="ECO:0000256" key="1">
    <source>
        <dbReference type="SAM" id="SignalP"/>
    </source>
</evidence>
<protein>
    <submittedName>
        <fullName evidence="3">Vanadium-dependent haloperoxidase</fullName>
    </submittedName>
</protein>
<keyword evidence="3" id="KW-0560">Oxidoreductase</keyword>
<dbReference type="PANTHER" id="PTHR34599:SF2">
    <property type="entry name" value="TRAF-TYPE DOMAIN-CONTAINING PROTEIN"/>
    <property type="match status" value="1"/>
</dbReference>
<keyword evidence="3" id="KW-0575">Peroxidase</keyword>
<dbReference type="InterPro" id="IPR000326">
    <property type="entry name" value="PAP2/HPO"/>
</dbReference>
<dbReference type="SUPFAM" id="SSF48317">
    <property type="entry name" value="Acid phosphatase/Vanadium-dependent haloperoxidase"/>
    <property type="match status" value="1"/>
</dbReference>
<sequence>MYRKVGLYLVMLVGLLYSCQPANPNFQQDLDQAAYFHRSMKKLTDVIVYDIFSPPVASRIYAYSSLAAYEALQPGHAEYNTLSGQINGLENVPQPVAGQEYAYPLSALQAFLKVGTALTFSEDKMLAYQEELFQELDSLGIPGDVWDRSLAYGNQVGDFILAWADGDMYKQTRTYPKFSITDDPARWQPTPPDYMDGIEPHWREIRTLVLTSPDQFTPPPPTPFSTDPDSPFMKEVMEVYHALQVEDEAELEERNEIASFWDCNPYVSHHTGHVMFATKKITPGGHWIGITKIACEKAQASLMQSVEAYTLTSISLFDAFISCWDEKYRSNLIRPETVINKYIDEDWVPALQTPPFPEYTSGHSVISRAAAVTLTSLFGEGFAFVDNTEEEFGLPVRSYPSFLAASDEAAVSRLYGGIHYRPAIDNGVAQGEKVGKFIVSKLKAKQQLSSK</sequence>
<dbReference type="AlphaFoldDB" id="A0A5C6RRA7"/>
<dbReference type="PANTHER" id="PTHR34599">
    <property type="entry name" value="PEROXIDASE-RELATED"/>
    <property type="match status" value="1"/>
</dbReference>
<proteinExistence type="predicted"/>
<reference evidence="3 4" key="1">
    <citation type="submission" date="2019-08" db="EMBL/GenBank/DDBJ databases">
        <title>Genome of Phaeodactylibacter luteus.</title>
        <authorList>
            <person name="Bowman J.P."/>
        </authorList>
    </citation>
    <scope>NUCLEOTIDE SEQUENCE [LARGE SCALE GENOMIC DNA]</scope>
    <source>
        <strain evidence="3 4">KCTC 42180</strain>
    </source>
</reference>
<dbReference type="EMBL" id="VOOR01000011">
    <property type="protein sequence ID" value="TXB64484.1"/>
    <property type="molecule type" value="Genomic_DNA"/>
</dbReference>